<organism evidence="4">
    <name type="scientific">Tetraodon nigroviridis</name>
    <name type="common">Spotted green pufferfish</name>
    <name type="synonym">Chelonodon nigroviridis</name>
    <dbReference type="NCBI Taxonomy" id="99883"/>
    <lineage>
        <taxon>Eukaryota</taxon>
        <taxon>Metazoa</taxon>
        <taxon>Chordata</taxon>
        <taxon>Craniata</taxon>
        <taxon>Vertebrata</taxon>
        <taxon>Euteleostomi</taxon>
        <taxon>Actinopterygii</taxon>
        <taxon>Neopterygii</taxon>
        <taxon>Teleostei</taxon>
        <taxon>Neoteleostei</taxon>
        <taxon>Acanthomorphata</taxon>
        <taxon>Eupercaria</taxon>
        <taxon>Tetraodontiformes</taxon>
        <taxon>Tetradontoidea</taxon>
        <taxon>Tetraodontidae</taxon>
        <taxon>Tetraodon</taxon>
    </lineage>
</organism>
<dbReference type="AlphaFoldDB" id="Q4SY21"/>
<dbReference type="InterPro" id="IPR050548">
    <property type="entry name" value="PcG_chromatin_remod_factors"/>
</dbReference>
<dbReference type="Gene3D" id="1.10.150.50">
    <property type="entry name" value="Transcription Factor, Ets-1"/>
    <property type="match status" value="1"/>
</dbReference>
<evidence type="ECO:0000256" key="1">
    <source>
        <dbReference type="SAM" id="MobiDB-lite"/>
    </source>
</evidence>
<feature type="transmembrane region" description="Helical" evidence="2">
    <location>
        <begin position="61"/>
        <end position="86"/>
    </location>
</feature>
<keyword evidence="2" id="KW-0472">Membrane</keyword>
<reference evidence="4" key="1">
    <citation type="journal article" date="2004" name="Nature">
        <title>Genome duplication in the teleost fish Tetraodon nigroviridis reveals the early vertebrate proto-karyotype.</title>
        <authorList>
            <person name="Jaillon O."/>
            <person name="Aury J.-M."/>
            <person name="Brunet F."/>
            <person name="Petit J.-L."/>
            <person name="Stange-Thomann N."/>
            <person name="Mauceli E."/>
            <person name="Bouneau L."/>
            <person name="Fischer C."/>
            <person name="Ozouf-Costaz C."/>
            <person name="Bernot A."/>
            <person name="Nicaud S."/>
            <person name="Jaffe D."/>
            <person name="Fisher S."/>
            <person name="Lutfalla G."/>
            <person name="Dossat C."/>
            <person name="Segurens B."/>
            <person name="Dasilva C."/>
            <person name="Salanoubat M."/>
            <person name="Levy M."/>
            <person name="Boudet N."/>
            <person name="Castellano S."/>
            <person name="Anthouard V."/>
            <person name="Jubin C."/>
            <person name="Castelli V."/>
            <person name="Katinka M."/>
            <person name="Vacherie B."/>
            <person name="Biemont C."/>
            <person name="Skalli Z."/>
            <person name="Cattolico L."/>
            <person name="Poulain J."/>
            <person name="De Berardinis V."/>
            <person name="Cruaud C."/>
            <person name="Duprat S."/>
            <person name="Brottier P."/>
            <person name="Coutanceau J.-P."/>
            <person name="Gouzy J."/>
            <person name="Parra G."/>
            <person name="Lardier G."/>
            <person name="Chapple C."/>
            <person name="McKernan K.J."/>
            <person name="McEwan P."/>
            <person name="Bosak S."/>
            <person name="Kellis M."/>
            <person name="Volff J.-N."/>
            <person name="Guigo R."/>
            <person name="Zody M.C."/>
            <person name="Mesirov J."/>
            <person name="Lindblad-Toh K."/>
            <person name="Birren B."/>
            <person name="Nusbaum C."/>
            <person name="Kahn D."/>
            <person name="Robinson-Rechavi M."/>
            <person name="Laudet V."/>
            <person name="Schachter V."/>
            <person name="Quetier F."/>
            <person name="Saurin W."/>
            <person name="Scarpelli C."/>
            <person name="Wincker P."/>
            <person name="Lander E.S."/>
            <person name="Weissenbach J."/>
            <person name="Roest Crollius H."/>
        </authorList>
    </citation>
    <scope>NUCLEOTIDE SEQUENCE [LARGE SCALE GENOMIC DNA]</scope>
</reference>
<feature type="region of interest" description="Disordered" evidence="1">
    <location>
        <begin position="131"/>
        <end position="220"/>
    </location>
</feature>
<dbReference type="GO" id="GO:0042393">
    <property type="term" value="F:histone binding"/>
    <property type="evidence" value="ECO:0007669"/>
    <property type="project" value="TreeGrafter"/>
</dbReference>
<dbReference type="SMART" id="SM00454">
    <property type="entry name" value="SAM"/>
    <property type="match status" value="1"/>
</dbReference>
<dbReference type="PANTHER" id="PTHR12247">
    <property type="entry name" value="POLYCOMB GROUP PROTEIN"/>
    <property type="match status" value="1"/>
</dbReference>
<dbReference type="InterPro" id="IPR038603">
    <property type="entry name" value="Znf_FCS_sf"/>
</dbReference>
<dbReference type="Gene3D" id="3.30.60.160">
    <property type="match status" value="1"/>
</dbReference>
<feature type="non-terminal residue" evidence="4">
    <location>
        <position position="1"/>
    </location>
</feature>
<dbReference type="EMBL" id="CAAE01012233">
    <property type="protein sequence ID" value="CAF94461.1"/>
    <property type="molecule type" value="Genomic_DNA"/>
</dbReference>
<dbReference type="OrthoDB" id="2390104at2759"/>
<dbReference type="InterPro" id="IPR001660">
    <property type="entry name" value="SAM"/>
</dbReference>
<name>Q4SY21_TETNG</name>
<dbReference type="PROSITE" id="PS50105">
    <property type="entry name" value="SAM_DOMAIN"/>
    <property type="match status" value="1"/>
</dbReference>
<protein>
    <submittedName>
        <fullName evidence="4">Chromosome undetermined SCAF12233, whole genome shotgun sequence</fullName>
    </submittedName>
</protein>
<evidence type="ECO:0000313" key="4">
    <source>
        <dbReference type="EMBL" id="CAF94461.1"/>
    </source>
</evidence>
<sequence length="301" mass="33222">QSVGKPPSPQAVVKPNILTHLIEGFVVNEGQEPFPVNANKSERVITAKGIIYTLNYNSVGFFFIICVSIILLCYLFCFFSSQFLVLKCEYCKSFVPASQFRGTKRFCSMTCAKRKSLSGCQGQDRVVYQDQSQDYLSNSDEEGGLTRRRVPRRSSSKIASARIAGRSKLGKAAHSDQVSPQYRSEPSHSENTSGEEGEDEDDFMSLSPASSASCHQPPPLLTMTNSTHSCLPCSPTEWNTEEVSQFIASLQGCKELASQFLSQEIDGQALLLLKEEHLMSTMNIKLGPALKICAHINSLRT</sequence>
<dbReference type="InterPro" id="IPR013761">
    <property type="entry name" value="SAM/pointed_sf"/>
</dbReference>
<feature type="non-terminal residue" evidence="4">
    <location>
        <position position="301"/>
    </location>
</feature>
<accession>Q4SY21</accession>
<keyword evidence="2" id="KW-1133">Transmembrane helix</keyword>
<feature type="domain" description="SAM" evidence="3">
    <location>
        <begin position="238"/>
        <end position="301"/>
    </location>
</feature>
<dbReference type="GO" id="GO:0045892">
    <property type="term" value="P:negative regulation of DNA-templated transcription"/>
    <property type="evidence" value="ECO:0007669"/>
    <property type="project" value="TreeGrafter"/>
</dbReference>
<dbReference type="CDD" id="cd09577">
    <property type="entry name" value="SAM_Ph1_2_3"/>
    <property type="match status" value="1"/>
</dbReference>
<feature type="compositionally biased region" description="Polar residues" evidence="1">
    <location>
        <begin position="176"/>
        <end position="192"/>
    </location>
</feature>
<dbReference type="GO" id="GO:0035102">
    <property type="term" value="C:PRC1 complex"/>
    <property type="evidence" value="ECO:0007669"/>
    <property type="project" value="TreeGrafter"/>
</dbReference>
<gene>
    <name evidence="4" type="ORF">GSTENG00010546001</name>
</gene>
<evidence type="ECO:0000256" key="2">
    <source>
        <dbReference type="SAM" id="Phobius"/>
    </source>
</evidence>
<feature type="compositionally biased region" description="Basic residues" evidence="1">
    <location>
        <begin position="146"/>
        <end position="155"/>
    </location>
</feature>
<dbReference type="GO" id="GO:0003682">
    <property type="term" value="F:chromatin binding"/>
    <property type="evidence" value="ECO:0007669"/>
    <property type="project" value="TreeGrafter"/>
</dbReference>
<dbReference type="Pfam" id="PF21319">
    <property type="entry name" value="zf-FCS_1"/>
    <property type="match status" value="1"/>
</dbReference>
<dbReference type="SUPFAM" id="SSF47769">
    <property type="entry name" value="SAM/Pointed domain"/>
    <property type="match status" value="1"/>
</dbReference>
<dbReference type="PANTHER" id="PTHR12247:SF140">
    <property type="entry name" value="POLYHOMEOTIC HOMOLOG 1"/>
    <property type="match status" value="1"/>
</dbReference>
<dbReference type="KEGG" id="tng:GSTEN00010546G001"/>
<proteinExistence type="predicted"/>
<feature type="compositionally biased region" description="Low complexity" evidence="1">
    <location>
        <begin position="156"/>
        <end position="167"/>
    </location>
</feature>
<dbReference type="Pfam" id="PF00536">
    <property type="entry name" value="SAM_1"/>
    <property type="match status" value="1"/>
</dbReference>
<reference evidence="4" key="2">
    <citation type="submission" date="2004-02" db="EMBL/GenBank/DDBJ databases">
        <authorList>
            <consortium name="Genoscope"/>
            <consortium name="Whitehead Institute Centre for Genome Research"/>
        </authorList>
    </citation>
    <scope>NUCLEOTIDE SEQUENCE</scope>
</reference>
<evidence type="ECO:0000259" key="3">
    <source>
        <dbReference type="PROSITE" id="PS50105"/>
    </source>
</evidence>
<feature type="compositionally biased region" description="Acidic residues" evidence="1">
    <location>
        <begin position="193"/>
        <end position="203"/>
    </location>
</feature>
<keyword evidence="2" id="KW-0812">Transmembrane</keyword>